<evidence type="ECO:0000313" key="2">
    <source>
        <dbReference type="Proteomes" id="UP000183667"/>
    </source>
</evidence>
<dbReference type="Proteomes" id="UP000183667">
    <property type="component" value="Unassembled WGS sequence"/>
</dbReference>
<comment type="caution">
    <text evidence="1">The sequence shown here is derived from an EMBL/GenBank/DDBJ whole genome shotgun (WGS) entry which is preliminary data.</text>
</comment>
<accession>A0ABD6QB74</accession>
<reference evidence="2" key="1">
    <citation type="submission" date="2016-08" db="EMBL/GenBank/DDBJ databases">
        <title>Population biology and virulence potential of Burkholderia ubonensis.</title>
        <authorList>
            <person name="Price E.P."/>
            <person name="Currie B.J."/>
            <person name="Wagner D.M."/>
        </authorList>
    </citation>
    <scope>NUCLEOTIDE SEQUENCE [LARGE SCALE GENOMIC DNA]</scope>
    <source>
        <strain evidence="2">MSMB0103</strain>
    </source>
</reference>
<dbReference type="RefSeq" id="WP_071766777.1">
    <property type="nucleotide sequence ID" value="NZ_MEAU01000001.1"/>
</dbReference>
<dbReference type="AlphaFoldDB" id="A0ABD6QB74"/>
<evidence type="ECO:0000313" key="1">
    <source>
        <dbReference type="EMBL" id="OJA51115.1"/>
    </source>
</evidence>
<protein>
    <recommendedName>
        <fullName evidence="3">DUF2513 domain-containing protein</fullName>
    </recommendedName>
</protein>
<dbReference type="Pfam" id="PF10711">
    <property type="entry name" value="DUF2513"/>
    <property type="match status" value="1"/>
</dbReference>
<evidence type="ECO:0008006" key="3">
    <source>
        <dbReference type="Google" id="ProtNLM"/>
    </source>
</evidence>
<gene>
    <name evidence="1" type="ORF">BGV66_01520</name>
</gene>
<sequence length="139" mass="15978">MKRDWDLLRRQLTDIEEERDVLADIPKEPKWTDQSGDEFRLRRDEYLAIESQILGHLELLINNGYVEGIKVTRGLNGHFMISRSSPRLTMAGHDLLDTMRSNPVWEKIKTTAQSKGIELTFDAIKMLGAWALKQVIGVS</sequence>
<dbReference type="EMBL" id="MEAU01000001">
    <property type="protein sequence ID" value="OJA51115.1"/>
    <property type="molecule type" value="Genomic_DNA"/>
</dbReference>
<dbReference type="InterPro" id="IPR019650">
    <property type="entry name" value="DUF2513"/>
</dbReference>
<organism evidence="1 2">
    <name type="scientific">Burkholderia ubonensis</name>
    <dbReference type="NCBI Taxonomy" id="101571"/>
    <lineage>
        <taxon>Bacteria</taxon>
        <taxon>Pseudomonadati</taxon>
        <taxon>Pseudomonadota</taxon>
        <taxon>Betaproteobacteria</taxon>
        <taxon>Burkholderiales</taxon>
        <taxon>Burkholderiaceae</taxon>
        <taxon>Burkholderia</taxon>
        <taxon>Burkholderia cepacia complex</taxon>
    </lineage>
</organism>
<name>A0ABD6QB74_9BURK</name>
<proteinExistence type="predicted"/>